<reference evidence="3 4" key="1">
    <citation type="submission" date="2014-08" db="EMBL/GenBank/DDBJ databases">
        <authorList>
            <person name="Bunnell A."/>
            <person name="Chain P.S."/>
            <person name="Chertkov O."/>
            <person name="Currie B.J."/>
            <person name="Daligault H.E."/>
            <person name="Davenport K.W."/>
            <person name="Davis C."/>
            <person name="Gleasner C.D."/>
            <person name="Johnson S.L."/>
            <person name="Kaestli M."/>
            <person name="Koren S."/>
            <person name="Kunde Y.A."/>
            <person name="Mayo M."/>
            <person name="McMurry K.K."/>
            <person name="Price E.P."/>
            <person name="Reitenga K.G."/>
            <person name="Robison R."/>
            <person name="Rosovitz M.J."/>
            <person name="Sarovich D.S."/>
            <person name="Teshima H."/>
        </authorList>
    </citation>
    <scope>NUCLEOTIDE SEQUENCE [LARGE SCALE GENOMIC DNA]</scope>
    <source>
        <strain evidence="3 4">MSHR44</strain>
    </source>
</reference>
<comment type="caution">
    <text evidence="3">The sequence shown here is derived from an EMBL/GenBank/DDBJ whole genome shotgun (WGS) entry which is preliminary data.</text>
</comment>
<evidence type="ECO:0000256" key="2">
    <source>
        <dbReference type="SAM" id="Phobius"/>
    </source>
</evidence>
<evidence type="ECO:0000256" key="1">
    <source>
        <dbReference type="SAM" id="MobiDB-lite"/>
    </source>
</evidence>
<evidence type="ECO:0000313" key="4">
    <source>
        <dbReference type="Proteomes" id="UP000030475"/>
    </source>
</evidence>
<proteinExistence type="predicted"/>
<dbReference type="Proteomes" id="UP000030475">
    <property type="component" value="Unassembled WGS sequence"/>
</dbReference>
<keyword evidence="2" id="KW-0812">Transmembrane</keyword>
<feature type="transmembrane region" description="Helical" evidence="2">
    <location>
        <begin position="107"/>
        <end position="123"/>
    </location>
</feature>
<dbReference type="AlphaFoldDB" id="A0AA40JJA0"/>
<feature type="region of interest" description="Disordered" evidence="1">
    <location>
        <begin position="1"/>
        <end position="30"/>
    </location>
</feature>
<feature type="transmembrane region" description="Helical" evidence="2">
    <location>
        <begin position="84"/>
        <end position="101"/>
    </location>
</feature>
<keyword evidence="2" id="KW-0472">Membrane</keyword>
<dbReference type="EMBL" id="JQIM01000007">
    <property type="protein sequence ID" value="KGX17167.1"/>
    <property type="molecule type" value="Genomic_DNA"/>
</dbReference>
<keyword evidence="2" id="KW-1133">Transmembrane helix</keyword>
<name>A0AA40JJA0_BURPE</name>
<sequence>MDQVPDIKIDEVLPPKKTGTPAGKEGDDPFGLARAAESIRHGFVDTTRIREEEKTQREANQHQQRMLELEHAEAERKRTFRSNWIIAGAFFVFQALIAAYGFKTNNVSYILAAANGFGAFFVSRKF</sequence>
<dbReference type="RefSeq" id="WP_038740515.1">
    <property type="nucleotide sequence ID" value="NZ_KN323090.1"/>
</dbReference>
<evidence type="ECO:0000313" key="3">
    <source>
        <dbReference type="EMBL" id="KGX17167.1"/>
    </source>
</evidence>
<feature type="compositionally biased region" description="Basic and acidic residues" evidence="1">
    <location>
        <begin position="1"/>
        <end position="14"/>
    </location>
</feature>
<organism evidence="3 4">
    <name type="scientific">Burkholderia pseudomallei</name>
    <name type="common">Pseudomonas pseudomallei</name>
    <dbReference type="NCBI Taxonomy" id="28450"/>
    <lineage>
        <taxon>Bacteria</taxon>
        <taxon>Pseudomonadati</taxon>
        <taxon>Pseudomonadota</taxon>
        <taxon>Betaproteobacteria</taxon>
        <taxon>Burkholderiales</taxon>
        <taxon>Burkholderiaceae</taxon>
        <taxon>Burkholderia</taxon>
        <taxon>pseudomallei group</taxon>
    </lineage>
</organism>
<protein>
    <submittedName>
        <fullName evidence="3">Uncharacterized protein</fullName>
    </submittedName>
</protein>
<gene>
    <name evidence="3" type="ORF">Y036_5937</name>
</gene>
<accession>A0AA40JJA0</accession>